<feature type="transmembrane region" description="Helical" evidence="7">
    <location>
        <begin position="317"/>
        <end position="336"/>
    </location>
</feature>
<feature type="transmembrane region" description="Helical" evidence="7">
    <location>
        <begin position="293"/>
        <end position="311"/>
    </location>
</feature>
<dbReference type="GO" id="GO:0015744">
    <property type="term" value="P:succinate transport"/>
    <property type="evidence" value="ECO:0007669"/>
    <property type="project" value="TreeGrafter"/>
</dbReference>
<dbReference type="InterPro" id="IPR010619">
    <property type="entry name" value="ThrE-like_N"/>
</dbReference>
<feature type="transmembrane region" description="Helical" evidence="7">
    <location>
        <begin position="196"/>
        <end position="217"/>
    </location>
</feature>
<evidence type="ECO:0000313" key="9">
    <source>
        <dbReference type="EMBL" id="QLY30461.1"/>
    </source>
</evidence>
<proteinExistence type="inferred from homology"/>
<evidence type="ECO:0000313" key="10">
    <source>
        <dbReference type="Proteomes" id="UP000515512"/>
    </source>
</evidence>
<evidence type="ECO:0000256" key="1">
    <source>
        <dbReference type="ARBA" id="ARBA00004651"/>
    </source>
</evidence>
<sequence>MNDAHPSANEVLDLTTRLAQLLLAGGFEGTLGLDRCLCGVAAAYGYRADVSVIAESAFIEIDGATRVVTNTPDIPQLDQVSAFKPWLTEVLAGELSFTRARHRLEDIAAMPQPYKPWARVAGVVLFSVGFGISIQPTWQEIWVTGLLGILVGLIKVGTERNDRAAWLAPLASSTLVAVVVLAAAERGWVHGGTVELMIPVLFVFIPGDSITMSVIEIAVGRLTAGAARLVQAMATLGALAFGPLLAAALLRVDRGEIYDSVVAPTLGPWSGWIGWSIFTVGVLLVFGMKRSDFPWVLGMVLGTYAVQLVAVRLFSDVAGTFVAAALMAAACLMLGHRPSLPPAYVLYLAPFFVLTPGAHGLRGLEVLAGGTVQGVEDVGGMFILIVAIALGMLTAFTLLPATITERYGRPDPAPLLRRR</sequence>
<protein>
    <submittedName>
        <fullName evidence="9">Threonine/serine exporter family protein</fullName>
    </submittedName>
</protein>
<evidence type="ECO:0000256" key="6">
    <source>
        <dbReference type="ARBA" id="ARBA00034125"/>
    </source>
</evidence>
<dbReference type="GO" id="GO:0022857">
    <property type="term" value="F:transmembrane transporter activity"/>
    <property type="evidence" value="ECO:0007669"/>
    <property type="project" value="InterPro"/>
</dbReference>
<dbReference type="GO" id="GO:0005886">
    <property type="term" value="C:plasma membrane"/>
    <property type="evidence" value="ECO:0007669"/>
    <property type="project" value="UniProtKB-SubCell"/>
</dbReference>
<dbReference type="AlphaFoldDB" id="A0A7D6V8U5"/>
<organism evidence="9 10">
    <name type="scientific">Nocardia huaxiensis</name>
    <dbReference type="NCBI Taxonomy" id="2755382"/>
    <lineage>
        <taxon>Bacteria</taxon>
        <taxon>Bacillati</taxon>
        <taxon>Actinomycetota</taxon>
        <taxon>Actinomycetes</taxon>
        <taxon>Mycobacteriales</taxon>
        <taxon>Nocardiaceae</taxon>
        <taxon>Nocardia</taxon>
    </lineage>
</organism>
<dbReference type="InterPro" id="IPR050539">
    <property type="entry name" value="ThrE_Dicarb/AminoAcid_Exp"/>
</dbReference>
<evidence type="ECO:0000256" key="3">
    <source>
        <dbReference type="ARBA" id="ARBA00022692"/>
    </source>
</evidence>
<dbReference type="PANTHER" id="PTHR34390:SF1">
    <property type="entry name" value="SUCCINATE TRANSPORTER SUBUNIT YJJB-RELATED"/>
    <property type="match status" value="1"/>
</dbReference>
<keyword evidence="5 7" id="KW-0472">Membrane</keyword>
<feature type="domain" description="Threonine/serine exporter-like N-terminal" evidence="8">
    <location>
        <begin position="14"/>
        <end position="249"/>
    </location>
</feature>
<keyword evidence="3 7" id="KW-0812">Transmembrane</keyword>
<evidence type="ECO:0000259" key="8">
    <source>
        <dbReference type="Pfam" id="PF06738"/>
    </source>
</evidence>
<keyword evidence="2" id="KW-1003">Cell membrane</keyword>
<keyword evidence="10" id="KW-1185">Reference proteome</keyword>
<feature type="transmembrane region" description="Helical" evidence="7">
    <location>
        <begin position="343"/>
        <end position="361"/>
    </location>
</feature>
<dbReference type="EMBL" id="CP059399">
    <property type="protein sequence ID" value="QLY30461.1"/>
    <property type="molecule type" value="Genomic_DNA"/>
</dbReference>
<feature type="transmembrane region" description="Helical" evidence="7">
    <location>
        <begin position="141"/>
        <end position="158"/>
    </location>
</feature>
<dbReference type="Pfam" id="PF06738">
    <property type="entry name" value="ThrE"/>
    <property type="match status" value="1"/>
</dbReference>
<comment type="similarity">
    <text evidence="6">Belongs to the ThrE exporter (TC 2.A.79) family.</text>
</comment>
<accession>A0A7D6V8U5</accession>
<keyword evidence="4 7" id="KW-1133">Transmembrane helix</keyword>
<dbReference type="RefSeq" id="WP_181581659.1">
    <property type="nucleotide sequence ID" value="NZ_CP059399.1"/>
</dbReference>
<evidence type="ECO:0000256" key="7">
    <source>
        <dbReference type="SAM" id="Phobius"/>
    </source>
</evidence>
<feature type="transmembrane region" description="Helical" evidence="7">
    <location>
        <begin position="381"/>
        <end position="399"/>
    </location>
</feature>
<evidence type="ECO:0000256" key="4">
    <source>
        <dbReference type="ARBA" id="ARBA00022989"/>
    </source>
</evidence>
<feature type="transmembrane region" description="Helical" evidence="7">
    <location>
        <begin position="229"/>
        <end position="249"/>
    </location>
</feature>
<feature type="transmembrane region" description="Helical" evidence="7">
    <location>
        <begin position="269"/>
        <end position="286"/>
    </location>
</feature>
<reference evidence="9 10" key="1">
    <citation type="submission" date="2020-07" db="EMBL/GenBank/DDBJ databases">
        <authorList>
            <person name="Zhuang K."/>
            <person name="Ran Y."/>
        </authorList>
    </citation>
    <scope>NUCLEOTIDE SEQUENCE [LARGE SCALE GENOMIC DNA]</scope>
    <source>
        <strain evidence="9 10">WCH-YHL-001</strain>
    </source>
</reference>
<evidence type="ECO:0000256" key="2">
    <source>
        <dbReference type="ARBA" id="ARBA00022475"/>
    </source>
</evidence>
<evidence type="ECO:0000256" key="5">
    <source>
        <dbReference type="ARBA" id="ARBA00023136"/>
    </source>
</evidence>
<gene>
    <name evidence="9" type="ORF">H0264_36000</name>
</gene>
<dbReference type="Proteomes" id="UP000515512">
    <property type="component" value="Chromosome"/>
</dbReference>
<comment type="subcellular location">
    <subcellularLocation>
        <location evidence="1">Cell membrane</location>
        <topology evidence="1">Multi-pass membrane protein</topology>
    </subcellularLocation>
</comment>
<dbReference type="PANTHER" id="PTHR34390">
    <property type="entry name" value="UPF0442 PROTEIN YJJB-RELATED"/>
    <property type="match status" value="1"/>
</dbReference>
<feature type="transmembrane region" description="Helical" evidence="7">
    <location>
        <begin position="117"/>
        <end position="135"/>
    </location>
</feature>
<dbReference type="KEGG" id="nhu:H0264_36000"/>
<name>A0A7D6V8U5_9NOCA</name>
<feature type="transmembrane region" description="Helical" evidence="7">
    <location>
        <begin position="165"/>
        <end position="184"/>
    </location>
</feature>